<dbReference type="VEuPathDB" id="MicrosporidiaDB:A0H76_561"/>
<feature type="transmembrane region" description="Helical" evidence="1">
    <location>
        <begin position="221"/>
        <end position="242"/>
    </location>
</feature>
<evidence type="ECO:0000256" key="1">
    <source>
        <dbReference type="SAM" id="Phobius"/>
    </source>
</evidence>
<dbReference type="EMBL" id="LTAI01000154">
    <property type="protein sequence ID" value="ORD99599.1"/>
    <property type="molecule type" value="Genomic_DNA"/>
</dbReference>
<proteinExistence type="predicted"/>
<feature type="transmembrane region" description="Helical" evidence="1">
    <location>
        <begin position="75"/>
        <end position="93"/>
    </location>
</feature>
<organism evidence="2 3">
    <name type="scientific">Hepatospora eriocheir</name>
    <dbReference type="NCBI Taxonomy" id="1081669"/>
    <lineage>
        <taxon>Eukaryota</taxon>
        <taxon>Fungi</taxon>
        <taxon>Fungi incertae sedis</taxon>
        <taxon>Microsporidia</taxon>
        <taxon>Hepatosporidae</taxon>
        <taxon>Hepatospora</taxon>
    </lineage>
</organism>
<comment type="caution">
    <text evidence="2">The sequence shown here is derived from an EMBL/GenBank/DDBJ whole genome shotgun (WGS) entry which is preliminary data.</text>
</comment>
<dbReference type="VEuPathDB" id="MicrosporidiaDB:HERIO_2335"/>
<feature type="transmembrane region" description="Helical" evidence="1">
    <location>
        <begin position="249"/>
        <end position="271"/>
    </location>
</feature>
<protein>
    <submittedName>
        <fullName evidence="2">Uncharacterized protein</fullName>
    </submittedName>
</protein>
<evidence type="ECO:0000313" key="3">
    <source>
        <dbReference type="Proteomes" id="UP000192501"/>
    </source>
</evidence>
<feature type="transmembrane region" description="Helical" evidence="1">
    <location>
        <begin position="53"/>
        <end position="69"/>
    </location>
</feature>
<feature type="transmembrane region" description="Helical" evidence="1">
    <location>
        <begin position="176"/>
        <end position="209"/>
    </location>
</feature>
<gene>
    <name evidence="2" type="ORF">A0H76_561</name>
</gene>
<accession>A0A1X0QIK5</accession>
<keyword evidence="1" id="KW-0812">Transmembrane</keyword>
<reference evidence="2 3" key="1">
    <citation type="journal article" date="2017" name="Environ. Microbiol.">
        <title>Decay of the glycolytic pathway and adaptation to intranuclear parasitism within Enterocytozoonidae microsporidia.</title>
        <authorList>
            <person name="Wiredu Boakye D."/>
            <person name="Jaroenlak P."/>
            <person name="Prachumwat A."/>
            <person name="Williams T.A."/>
            <person name="Bateman K.S."/>
            <person name="Itsathitphaisarn O."/>
            <person name="Sritunyalucksana K."/>
            <person name="Paszkiewicz K.H."/>
            <person name="Moore K.A."/>
            <person name="Stentiford G.D."/>
            <person name="Williams B.A."/>
        </authorList>
    </citation>
    <scope>NUCLEOTIDE SEQUENCE [LARGE SCALE GENOMIC DNA]</scope>
    <source>
        <strain evidence="3">canceri</strain>
    </source>
</reference>
<keyword evidence="1" id="KW-1133">Transmembrane helix</keyword>
<evidence type="ECO:0000313" key="2">
    <source>
        <dbReference type="EMBL" id="ORD99599.1"/>
    </source>
</evidence>
<feature type="transmembrane region" description="Helical" evidence="1">
    <location>
        <begin position="12"/>
        <end position="32"/>
    </location>
</feature>
<sequence length="321" mass="36588">MDNSNKTITFIPIISLLRIFYLPVSYVVILLLDYSKNIKTVEEFNDFLDHFKTLGFAAVSLFIILGYFLSNRLSYIFSSVFLGLFLAEIMTFIKTCVKKFLNKTNDTIDTNHIKIVDIFNDQYKLLKDVILTIINKAKDDTAFNINDIFEKLEIELFFFLSTKISDITSNNIQIHYAYTLILSIIAALIQMIIDLAVFVLLSIIIILSVKSIAEGISEIDTLLEVAIVVIASLIIITFLSTLFKKITNFVRIAILSIYFGLLLNFLILILLGHKNELYDIFNSFLNNEIVTNDSKIYQSFGGIIPIILILISCSINFYLAE</sequence>
<keyword evidence="1" id="KW-0472">Membrane</keyword>
<dbReference type="AlphaFoldDB" id="A0A1X0QIK5"/>
<feature type="transmembrane region" description="Helical" evidence="1">
    <location>
        <begin position="296"/>
        <end position="319"/>
    </location>
</feature>
<dbReference type="VEuPathDB" id="MicrosporidiaDB:HERIO_2334"/>
<dbReference type="Proteomes" id="UP000192501">
    <property type="component" value="Unassembled WGS sequence"/>
</dbReference>
<name>A0A1X0QIK5_9MICR</name>